<dbReference type="EMBL" id="CP098401">
    <property type="protein sequence ID" value="URW74448.1"/>
    <property type="molecule type" value="Genomic_DNA"/>
</dbReference>
<keyword evidence="3" id="KW-1185">Reference proteome</keyword>
<dbReference type="PANTHER" id="PTHR43861:SF3">
    <property type="entry name" value="PUTATIVE (AFU_ORTHOLOGUE AFUA_2G14390)-RELATED"/>
    <property type="match status" value="1"/>
</dbReference>
<evidence type="ECO:0000313" key="2">
    <source>
        <dbReference type="EMBL" id="URW74448.1"/>
    </source>
</evidence>
<proteinExistence type="predicted"/>
<sequence length="246" mass="26190">MTDTSALYDDYHAWKGWGTAFAWTAEEGRYYAAEFAVDPTGLEVLEIGFGAGEFLGWAKDQGARVSGIEITAASIAAAEKAGIPLLAADFEQHSALRAEFYDAVVAFDVFEHLPPAAIPAKIAAIARSLKPGGRLILRYPNGQSPFGLDPQNGDATHLIALSRAKIEQFASGTGLRTIRYGGVARVRSGNAARDAVRTARHIVRRMIEAVVRFAYGTSVELAPVAVHVLAKQAPSASAVVPEPGKE</sequence>
<organism evidence="2 3">
    <name type="scientific">Sphingomonas donggukensis</name>
    <dbReference type="NCBI Taxonomy" id="2949093"/>
    <lineage>
        <taxon>Bacteria</taxon>
        <taxon>Pseudomonadati</taxon>
        <taxon>Pseudomonadota</taxon>
        <taxon>Alphaproteobacteria</taxon>
        <taxon>Sphingomonadales</taxon>
        <taxon>Sphingomonadaceae</taxon>
        <taxon>Sphingomonas</taxon>
    </lineage>
</organism>
<evidence type="ECO:0000313" key="3">
    <source>
        <dbReference type="Proteomes" id="UP001055580"/>
    </source>
</evidence>
<dbReference type="RefSeq" id="WP_250748540.1">
    <property type="nucleotide sequence ID" value="NZ_CP098401.1"/>
</dbReference>
<dbReference type="PANTHER" id="PTHR43861">
    <property type="entry name" value="TRANS-ACONITATE 2-METHYLTRANSFERASE-RELATED"/>
    <property type="match status" value="1"/>
</dbReference>
<dbReference type="InterPro" id="IPR029063">
    <property type="entry name" value="SAM-dependent_MTases_sf"/>
</dbReference>
<reference evidence="2" key="1">
    <citation type="submission" date="2022-05" db="EMBL/GenBank/DDBJ databases">
        <title>Sphingomonas sp. strain RMG20 Genome sequencing and assembly.</title>
        <authorList>
            <person name="Kim I."/>
        </authorList>
    </citation>
    <scope>NUCLEOTIDE SEQUENCE</scope>
    <source>
        <strain evidence="2">RMG20</strain>
    </source>
</reference>
<protein>
    <submittedName>
        <fullName evidence="2">Class I SAM-dependent methyltransferase</fullName>
    </submittedName>
</protein>
<dbReference type="CDD" id="cd02440">
    <property type="entry name" value="AdoMet_MTases"/>
    <property type="match status" value="1"/>
</dbReference>
<evidence type="ECO:0000256" key="1">
    <source>
        <dbReference type="ARBA" id="ARBA00022679"/>
    </source>
</evidence>
<gene>
    <name evidence="2" type="ORF">M9980_07580</name>
</gene>
<dbReference type="SUPFAM" id="SSF53335">
    <property type="entry name" value="S-adenosyl-L-methionine-dependent methyltransferases"/>
    <property type="match status" value="1"/>
</dbReference>
<keyword evidence="2" id="KW-0489">Methyltransferase</keyword>
<dbReference type="GO" id="GO:0032259">
    <property type="term" value="P:methylation"/>
    <property type="evidence" value="ECO:0007669"/>
    <property type="project" value="UniProtKB-KW"/>
</dbReference>
<dbReference type="Gene3D" id="3.40.50.150">
    <property type="entry name" value="Vaccinia Virus protein VP39"/>
    <property type="match status" value="1"/>
</dbReference>
<dbReference type="GO" id="GO:0008168">
    <property type="term" value="F:methyltransferase activity"/>
    <property type="evidence" value="ECO:0007669"/>
    <property type="project" value="UniProtKB-KW"/>
</dbReference>
<keyword evidence="1" id="KW-0808">Transferase</keyword>
<dbReference type="Pfam" id="PF13489">
    <property type="entry name" value="Methyltransf_23"/>
    <property type="match status" value="1"/>
</dbReference>
<accession>A0ABY4TQ66</accession>
<name>A0ABY4TQ66_9SPHN</name>
<dbReference type="Proteomes" id="UP001055580">
    <property type="component" value="Chromosome"/>
</dbReference>